<comment type="caution">
    <text evidence="4">The sequence shown here is derived from an EMBL/GenBank/DDBJ whole genome shotgun (WGS) entry which is preliminary data.</text>
</comment>
<proteinExistence type="predicted"/>
<dbReference type="PANTHER" id="PTHR45138">
    <property type="entry name" value="REGULATORY COMPONENTS OF SENSORY TRANSDUCTION SYSTEM"/>
    <property type="match status" value="1"/>
</dbReference>
<reference evidence="4 5" key="1">
    <citation type="submission" date="2020-12" db="EMBL/GenBank/DDBJ databases">
        <title>Novel Thalassolituus-related marine hydrocarbonoclastic bacteria mediated algae-derived hydrocarbons mineralization in twilight zone of the northern South China Sea.</title>
        <authorList>
            <person name="Dong C."/>
        </authorList>
    </citation>
    <scope>NUCLEOTIDE SEQUENCE [LARGE SCALE GENOMIC DNA]</scope>
    <source>
        <strain evidence="4 5">IMCC1826</strain>
    </source>
</reference>
<dbReference type="InterPro" id="IPR043128">
    <property type="entry name" value="Rev_trsase/Diguanyl_cyclase"/>
</dbReference>
<dbReference type="RefSeq" id="WP_318653590.1">
    <property type="nucleotide sequence ID" value="NZ_JAEDAH010000018.1"/>
</dbReference>
<dbReference type="InterPro" id="IPR029016">
    <property type="entry name" value="GAF-like_dom_sf"/>
</dbReference>
<gene>
    <name evidence="4" type="ORF">I9W95_04010</name>
</gene>
<dbReference type="SUPFAM" id="SSF55781">
    <property type="entry name" value="GAF domain-like"/>
    <property type="match status" value="1"/>
</dbReference>
<dbReference type="InterPro" id="IPR000160">
    <property type="entry name" value="GGDEF_dom"/>
</dbReference>
<dbReference type="InterPro" id="IPR050469">
    <property type="entry name" value="Diguanylate_Cyclase"/>
</dbReference>
<comment type="catalytic activity">
    <reaction evidence="2">
        <text>2 GTP = 3',3'-c-di-GMP + 2 diphosphate</text>
        <dbReference type="Rhea" id="RHEA:24898"/>
        <dbReference type="ChEBI" id="CHEBI:33019"/>
        <dbReference type="ChEBI" id="CHEBI:37565"/>
        <dbReference type="ChEBI" id="CHEBI:58805"/>
        <dbReference type="EC" id="2.7.7.65"/>
    </reaction>
</comment>
<evidence type="ECO:0000313" key="5">
    <source>
        <dbReference type="Proteomes" id="UP000714380"/>
    </source>
</evidence>
<keyword evidence="5" id="KW-1185">Reference proteome</keyword>
<accession>A0ABS7ZM18</accession>
<evidence type="ECO:0000259" key="3">
    <source>
        <dbReference type="PROSITE" id="PS50887"/>
    </source>
</evidence>
<dbReference type="Proteomes" id="UP000714380">
    <property type="component" value="Unassembled WGS sequence"/>
</dbReference>
<dbReference type="Pfam" id="PF00990">
    <property type="entry name" value="GGDEF"/>
    <property type="match status" value="1"/>
</dbReference>
<protein>
    <recommendedName>
        <fullName evidence="1">diguanylate cyclase</fullName>
        <ecNumber evidence="1">2.7.7.65</ecNumber>
    </recommendedName>
</protein>
<name>A0ABS7ZM18_9GAMM</name>
<dbReference type="PANTHER" id="PTHR45138:SF9">
    <property type="entry name" value="DIGUANYLATE CYCLASE DGCM-RELATED"/>
    <property type="match status" value="1"/>
</dbReference>
<evidence type="ECO:0000256" key="1">
    <source>
        <dbReference type="ARBA" id="ARBA00012528"/>
    </source>
</evidence>
<dbReference type="PROSITE" id="PS50887">
    <property type="entry name" value="GGDEF"/>
    <property type="match status" value="1"/>
</dbReference>
<dbReference type="NCBIfam" id="TIGR00254">
    <property type="entry name" value="GGDEF"/>
    <property type="match status" value="1"/>
</dbReference>
<organism evidence="4 5">
    <name type="scientific">Thalassolituus marinus</name>
    <dbReference type="NCBI Taxonomy" id="671053"/>
    <lineage>
        <taxon>Bacteria</taxon>
        <taxon>Pseudomonadati</taxon>
        <taxon>Pseudomonadota</taxon>
        <taxon>Gammaproteobacteria</taxon>
        <taxon>Oceanospirillales</taxon>
        <taxon>Oceanospirillaceae</taxon>
        <taxon>Thalassolituus</taxon>
    </lineage>
</organism>
<dbReference type="CDD" id="cd01949">
    <property type="entry name" value="GGDEF"/>
    <property type="match status" value="1"/>
</dbReference>
<dbReference type="Gene3D" id="3.30.70.270">
    <property type="match status" value="1"/>
</dbReference>
<dbReference type="EC" id="2.7.7.65" evidence="1"/>
<dbReference type="InterPro" id="IPR029787">
    <property type="entry name" value="Nucleotide_cyclase"/>
</dbReference>
<dbReference type="EMBL" id="JAEDAH010000018">
    <property type="protein sequence ID" value="MCA6062766.1"/>
    <property type="molecule type" value="Genomic_DNA"/>
</dbReference>
<feature type="domain" description="GGDEF" evidence="3">
    <location>
        <begin position="194"/>
        <end position="331"/>
    </location>
</feature>
<dbReference type="SUPFAM" id="SSF55073">
    <property type="entry name" value="Nucleotide cyclase"/>
    <property type="match status" value="1"/>
</dbReference>
<sequence length="331" mass="37330">MDLQELLDNARRNEALLRRLQAFELQLLSCQTWFDFLTLLLDGLPAQFELDAATLKVCDPDGELKAAMLQSLDIEQGVLLNQLEFQARVPVIEASAVTPPPPWKSGLALPLLRNEVYLGQLRLYSCSDDRFRSGMATDFMQHLAAVIAACMVMVKQSEEQARLALTDPLTGAENRRGFERAYEREWARGQRQYHIFSMILLDLDHFKQVNDVHGHGTGDRALKMLCRTMKGILRPTDHIGRLGGEEFAVLLPGCQPDQLEAVVQRIQEAIRTMVVLNDQGRQVAMTASGSYVPVTSRPHSPLTLTQIIDHLDTYLYQAKKNGRNRFVCAEQ</sequence>
<evidence type="ECO:0000256" key="2">
    <source>
        <dbReference type="ARBA" id="ARBA00034247"/>
    </source>
</evidence>
<evidence type="ECO:0000313" key="4">
    <source>
        <dbReference type="EMBL" id="MCA6062766.1"/>
    </source>
</evidence>
<dbReference type="SMART" id="SM00267">
    <property type="entry name" value="GGDEF"/>
    <property type="match status" value="1"/>
</dbReference>
<dbReference type="Gene3D" id="3.30.450.40">
    <property type="match status" value="1"/>
</dbReference>